<evidence type="ECO:0000313" key="2">
    <source>
        <dbReference type="Proteomes" id="UP001221757"/>
    </source>
</evidence>
<protein>
    <submittedName>
        <fullName evidence="1">Uncharacterized protein</fullName>
    </submittedName>
</protein>
<reference evidence="1" key="1">
    <citation type="submission" date="2023-03" db="EMBL/GenBank/DDBJ databases">
        <title>Massive genome expansion in bonnet fungi (Mycena s.s.) driven by repeated elements and novel gene families across ecological guilds.</title>
        <authorList>
            <consortium name="Lawrence Berkeley National Laboratory"/>
            <person name="Harder C.B."/>
            <person name="Miyauchi S."/>
            <person name="Viragh M."/>
            <person name="Kuo A."/>
            <person name="Thoen E."/>
            <person name="Andreopoulos B."/>
            <person name="Lu D."/>
            <person name="Skrede I."/>
            <person name="Drula E."/>
            <person name="Henrissat B."/>
            <person name="Morin E."/>
            <person name="Kohler A."/>
            <person name="Barry K."/>
            <person name="LaButti K."/>
            <person name="Morin E."/>
            <person name="Salamov A."/>
            <person name="Lipzen A."/>
            <person name="Mereny Z."/>
            <person name="Hegedus B."/>
            <person name="Baldrian P."/>
            <person name="Stursova M."/>
            <person name="Weitz H."/>
            <person name="Taylor A."/>
            <person name="Grigoriev I.V."/>
            <person name="Nagy L.G."/>
            <person name="Martin F."/>
            <person name="Kauserud H."/>
        </authorList>
    </citation>
    <scope>NUCLEOTIDE SEQUENCE</scope>
    <source>
        <strain evidence="1">CBHHK067</strain>
    </source>
</reference>
<sequence>MSGIISESAYVVLSVCDIIQRFRIGTTTKKAGKILEDTKNLLDSVATEPSRTCRTRVDPFTLKYEEAPSEEAAATTVIPIPHAPPPAPPLYEELEAVSLLFGSMIWGENIAGQVHALFDLMPQPYAQDKRRQIAVRTTDVPHMVMVQFPNADDALAFQNGWNEGPPEEYTSVRASLVEPPTMDLVESE</sequence>
<keyword evidence="2" id="KW-1185">Reference proteome</keyword>
<organism evidence="1 2">
    <name type="scientific">Mycena rosella</name>
    <name type="common">Pink bonnet</name>
    <name type="synonym">Agaricus rosellus</name>
    <dbReference type="NCBI Taxonomy" id="1033263"/>
    <lineage>
        <taxon>Eukaryota</taxon>
        <taxon>Fungi</taxon>
        <taxon>Dikarya</taxon>
        <taxon>Basidiomycota</taxon>
        <taxon>Agaricomycotina</taxon>
        <taxon>Agaricomycetes</taxon>
        <taxon>Agaricomycetidae</taxon>
        <taxon>Agaricales</taxon>
        <taxon>Marasmiineae</taxon>
        <taxon>Mycenaceae</taxon>
        <taxon>Mycena</taxon>
    </lineage>
</organism>
<proteinExistence type="predicted"/>
<dbReference type="AlphaFoldDB" id="A0AAD7G1D0"/>
<comment type="caution">
    <text evidence="1">The sequence shown here is derived from an EMBL/GenBank/DDBJ whole genome shotgun (WGS) entry which is preliminary data.</text>
</comment>
<evidence type="ECO:0000313" key="1">
    <source>
        <dbReference type="EMBL" id="KAJ7648522.1"/>
    </source>
</evidence>
<gene>
    <name evidence="1" type="ORF">B0H17DRAFT_1215574</name>
</gene>
<dbReference type="EMBL" id="JARKIE010000377">
    <property type="protein sequence ID" value="KAJ7648522.1"/>
    <property type="molecule type" value="Genomic_DNA"/>
</dbReference>
<dbReference type="Proteomes" id="UP001221757">
    <property type="component" value="Unassembled WGS sequence"/>
</dbReference>
<accession>A0AAD7G1D0</accession>
<name>A0AAD7G1D0_MYCRO</name>